<feature type="region of interest" description="Disordered" evidence="1">
    <location>
        <begin position="129"/>
        <end position="153"/>
    </location>
</feature>
<accession>A0A645CNG5</accession>
<evidence type="ECO:0000313" key="2">
    <source>
        <dbReference type="EMBL" id="MPM78312.1"/>
    </source>
</evidence>
<feature type="compositionally biased region" description="Pro residues" evidence="1">
    <location>
        <begin position="132"/>
        <end position="142"/>
    </location>
</feature>
<organism evidence="2">
    <name type="scientific">bioreactor metagenome</name>
    <dbReference type="NCBI Taxonomy" id="1076179"/>
    <lineage>
        <taxon>unclassified sequences</taxon>
        <taxon>metagenomes</taxon>
        <taxon>ecological metagenomes</taxon>
    </lineage>
</organism>
<protein>
    <submittedName>
        <fullName evidence="2">Uncharacterized protein</fullName>
    </submittedName>
</protein>
<sequence length="153" mass="16818">MDAHGVANEIDLAETKMVQEIFQILGVSTHGIALLGDFRFSVGPLIIDHHPVSSAQMPRREAKGGAAVHIAVNKHDGFFALSRVLIIQIDTVVGFHKGHDKALLHFILAPRFPRRGGYSLGFVHHCGRDRASPPPARQPIPRAPRAYSPERSR</sequence>
<gene>
    <name evidence="2" type="ORF">SDC9_125323</name>
</gene>
<comment type="caution">
    <text evidence="2">The sequence shown here is derived from an EMBL/GenBank/DDBJ whole genome shotgun (WGS) entry which is preliminary data.</text>
</comment>
<name>A0A645CNG5_9ZZZZ</name>
<evidence type="ECO:0000256" key="1">
    <source>
        <dbReference type="SAM" id="MobiDB-lite"/>
    </source>
</evidence>
<dbReference type="EMBL" id="VSSQ01028558">
    <property type="protein sequence ID" value="MPM78312.1"/>
    <property type="molecule type" value="Genomic_DNA"/>
</dbReference>
<dbReference type="AlphaFoldDB" id="A0A645CNG5"/>
<reference evidence="2" key="1">
    <citation type="submission" date="2019-08" db="EMBL/GenBank/DDBJ databases">
        <authorList>
            <person name="Kucharzyk K."/>
            <person name="Murdoch R.W."/>
            <person name="Higgins S."/>
            <person name="Loffler F."/>
        </authorList>
    </citation>
    <scope>NUCLEOTIDE SEQUENCE</scope>
</reference>
<proteinExistence type="predicted"/>